<comment type="subcellular location">
    <subcellularLocation>
        <location evidence="1">Membrane</location>
    </subcellularLocation>
</comment>
<sequence>MTYLYHFQKLYISIFFFLLALLKFSISSLETFEVIVPNNPVVGVPGKSVILPCCISPALSAVDMEITWPRNSELIYGHSSGAEKIDDQHWKGRVGLFTDELQNGNVSLRLQDVRVSDLGSYTCNVLTSTYFRDGMFTLDIVDVPHLFLGSPGGNEIKLKCESQGWFPKPVLRWASLMGQDLTTRADTTENWDKFFLVGVSSTLWVTERDRHGVICVIHHSETKSNIQAQIEIDGYDAQCISNSQKNGYEISTGN</sequence>
<evidence type="ECO:0000256" key="3">
    <source>
        <dbReference type="ARBA" id="ARBA00023136"/>
    </source>
</evidence>
<dbReference type="InterPro" id="IPR003599">
    <property type="entry name" value="Ig_sub"/>
</dbReference>
<dbReference type="InterPro" id="IPR050504">
    <property type="entry name" value="IgSF_BTN/MOG"/>
</dbReference>
<feature type="domain" description="Ig-like" evidence="7">
    <location>
        <begin position="153"/>
        <end position="231"/>
    </location>
</feature>
<dbReference type="SMART" id="SM00409">
    <property type="entry name" value="IG"/>
    <property type="match status" value="1"/>
</dbReference>
<dbReference type="FunFam" id="2.60.40.10:FF:000142">
    <property type="entry name" value="V-set domain-containing T-cell activation inhibitor 1"/>
    <property type="match status" value="1"/>
</dbReference>
<keyword evidence="3" id="KW-0472">Membrane</keyword>
<keyword evidence="2" id="KW-0732">Signal</keyword>
<keyword evidence="5" id="KW-0325">Glycoprotein</keyword>
<name>A0A8C4RDY1_ERPCA</name>
<protein>
    <recommendedName>
        <fullName evidence="7">Ig-like domain-containing protein</fullName>
    </recommendedName>
</protein>
<reference evidence="8" key="3">
    <citation type="submission" date="2025-09" db="UniProtKB">
        <authorList>
            <consortium name="Ensembl"/>
        </authorList>
    </citation>
    <scope>IDENTIFICATION</scope>
</reference>
<dbReference type="InterPro" id="IPR007110">
    <property type="entry name" value="Ig-like_dom"/>
</dbReference>
<evidence type="ECO:0000256" key="1">
    <source>
        <dbReference type="ARBA" id="ARBA00004370"/>
    </source>
</evidence>
<evidence type="ECO:0000259" key="7">
    <source>
        <dbReference type="PROSITE" id="PS50835"/>
    </source>
</evidence>
<dbReference type="PROSITE" id="PS50835">
    <property type="entry name" value="IG_LIKE"/>
    <property type="match status" value="2"/>
</dbReference>
<dbReference type="GO" id="GO:0001817">
    <property type="term" value="P:regulation of cytokine production"/>
    <property type="evidence" value="ECO:0007669"/>
    <property type="project" value="TreeGrafter"/>
</dbReference>
<dbReference type="GO" id="GO:0050863">
    <property type="term" value="P:regulation of T cell activation"/>
    <property type="evidence" value="ECO:0007669"/>
    <property type="project" value="UniProtKB-ARBA"/>
</dbReference>
<dbReference type="InterPro" id="IPR013783">
    <property type="entry name" value="Ig-like_fold"/>
</dbReference>
<dbReference type="Gene3D" id="2.60.40.10">
    <property type="entry name" value="Immunoglobulins"/>
    <property type="match status" value="2"/>
</dbReference>
<dbReference type="GO" id="GO:0009897">
    <property type="term" value="C:external side of plasma membrane"/>
    <property type="evidence" value="ECO:0007669"/>
    <property type="project" value="TreeGrafter"/>
</dbReference>
<evidence type="ECO:0000256" key="4">
    <source>
        <dbReference type="ARBA" id="ARBA00023157"/>
    </source>
</evidence>
<evidence type="ECO:0000256" key="2">
    <source>
        <dbReference type="ARBA" id="ARBA00022729"/>
    </source>
</evidence>
<dbReference type="InterPro" id="IPR013106">
    <property type="entry name" value="Ig_V-set"/>
</dbReference>
<dbReference type="PANTHER" id="PTHR24100">
    <property type="entry name" value="BUTYROPHILIN"/>
    <property type="match status" value="1"/>
</dbReference>
<feature type="domain" description="Ig-like" evidence="7">
    <location>
        <begin position="46"/>
        <end position="125"/>
    </location>
</feature>
<reference evidence="8" key="1">
    <citation type="submission" date="2021-06" db="EMBL/GenBank/DDBJ databases">
        <authorList>
            <consortium name="Wellcome Sanger Institute Data Sharing"/>
        </authorList>
    </citation>
    <scope>NUCLEOTIDE SEQUENCE [LARGE SCALE GENOMIC DNA]</scope>
</reference>
<dbReference type="GO" id="GO:0005102">
    <property type="term" value="F:signaling receptor binding"/>
    <property type="evidence" value="ECO:0007669"/>
    <property type="project" value="TreeGrafter"/>
</dbReference>
<keyword evidence="6" id="KW-0393">Immunoglobulin domain</keyword>
<dbReference type="InterPro" id="IPR036179">
    <property type="entry name" value="Ig-like_dom_sf"/>
</dbReference>
<dbReference type="GO" id="GO:1903037">
    <property type="term" value="P:regulation of leukocyte cell-cell adhesion"/>
    <property type="evidence" value="ECO:0007669"/>
    <property type="project" value="UniProtKB-ARBA"/>
</dbReference>
<evidence type="ECO:0000256" key="6">
    <source>
        <dbReference type="ARBA" id="ARBA00023319"/>
    </source>
</evidence>
<dbReference type="Pfam" id="PF22705">
    <property type="entry name" value="C2-set_3"/>
    <property type="match status" value="1"/>
</dbReference>
<dbReference type="InterPro" id="IPR053896">
    <property type="entry name" value="BTN3A2-like_Ig-C"/>
</dbReference>
<dbReference type="AlphaFoldDB" id="A0A8C4RDY1"/>
<accession>A0A8C4RDY1</accession>
<keyword evidence="4" id="KW-1015">Disulfide bond</keyword>
<proteinExistence type="predicted"/>
<keyword evidence="9" id="KW-1185">Reference proteome</keyword>
<evidence type="ECO:0000313" key="9">
    <source>
        <dbReference type="Proteomes" id="UP000694620"/>
    </source>
</evidence>
<dbReference type="SUPFAM" id="SSF48726">
    <property type="entry name" value="Immunoglobulin"/>
    <property type="match status" value="2"/>
</dbReference>
<dbReference type="GO" id="GO:0050852">
    <property type="term" value="P:T cell receptor signaling pathway"/>
    <property type="evidence" value="ECO:0007669"/>
    <property type="project" value="TreeGrafter"/>
</dbReference>
<dbReference type="Pfam" id="PF07686">
    <property type="entry name" value="V-set"/>
    <property type="match status" value="1"/>
</dbReference>
<reference evidence="8" key="2">
    <citation type="submission" date="2025-08" db="UniProtKB">
        <authorList>
            <consortium name="Ensembl"/>
        </authorList>
    </citation>
    <scope>IDENTIFICATION</scope>
</reference>
<organism evidence="8 9">
    <name type="scientific">Erpetoichthys calabaricus</name>
    <name type="common">Rope fish</name>
    <name type="synonym">Calamoichthys calabaricus</name>
    <dbReference type="NCBI Taxonomy" id="27687"/>
    <lineage>
        <taxon>Eukaryota</taxon>
        <taxon>Metazoa</taxon>
        <taxon>Chordata</taxon>
        <taxon>Craniata</taxon>
        <taxon>Vertebrata</taxon>
        <taxon>Euteleostomi</taxon>
        <taxon>Actinopterygii</taxon>
        <taxon>Polypteriformes</taxon>
        <taxon>Polypteridae</taxon>
        <taxon>Erpetoichthys</taxon>
    </lineage>
</organism>
<dbReference type="Ensembl" id="ENSECRT00000000746.1">
    <property type="protein sequence ID" value="ENSECRP00000000733.1"/>
    <property type="gene ID" value="ENSECRG00000000464.1"/>
</dbReference>
<dbReference type="Proteomes" id="UP000694620">
    <property type="component" value="Chromosome 2"/>
</dbReference>
<dbReference type="PANTHER" id="PTHR24100:SF130">
    <property type="entry name" value="BUTYROPHILIN-LIKE PROTEIN 9"/>
    <property type="match status" value="1"/>
</dbReference>
<evidence type="ECO:0000313" key="8">
    <source>
        <dbReference type="Ensembl" id="ENSECRP00000000733.1"/>
    </source>
</evidence>
<evidence type="ECO:0000256" key="5">
    <source>
        <dbReference type="ARBA" id="ARBA00023180"/>
    </source>
</evidence>
<dbReference type="GeneTree" id="ENSGT01120000271914"/>